<dbReference type="EMBL" id="CM055105">
    <property type="protein sequence ID" value="KAJ7530438.1"/>
    <property type="molecule type" value="Genomic_DNA"/>
</dbReference>
<sequence>MALAAGAHTTLAIPLSSSSRVNANSTSSPWASSLILSVPSLHYGGMKACISATELSGTTWFAEQSIWLCTDNASMPVTGSFRIRVSSEPNSSIVSGKGLRIKFVSRSGNGIEGKRFDSLRPHAKPRFQTQQQQPRTDDDQQRPPPEPIGKLEPSMERYLQYLSDYKIVYDTMEEIVRQAPHPSYAIFWNSGLERSAALAKDFEWLRSQGHTIPQPNTLGRTYAQRLKYLSENDPPAFIYSVYNVFYAHSAGGRYIGRKT</sequence>
<organism evidence="1 2">
    <name type="scientific">Diphasiastrum complanatum</name>
    <name type="common">Issler's clubmoss</name>
    <name type="synonym">Lycopodium complanatum</name>
    <dbReference type="NCBI Taxonomy" id="34168"/>
    <lineage>
        <taxon>Eukaryota</taxon>
        <taxon>Viridiplantae</taxon>
        <taxon>Streptophyta</taxon>
        <taxon>Embryophyta</taxon>
        <taxon>Tracheophyta</taxon>
        <taxon>Lycopodiopsida</taxon>
        <taxon>Lycopodiales</taxon>
        <taxon>Lycopodiaceae</taxon>
        <taxon>Lycopodioideae</taxon>
        <taxon>Diphasiastrum</taxon>
    </lineage>
</organism>
<comment type="caution">
    <text evidence="1">The sequence shown here is derived from an EMBL/GenBank/DDBJ whole genome shotgun (WGS) entry which is preliminary data.</text>
</comment>
<keyword evidence="2" id="KW-1185">Reference proteome</keyword>
<evidence type="ECO:0000313" key="1">
    <source>
        <dbReference type="EMBL" id="KAJ7530438.1"/>
    </source>
</evidence>
<evidence type="ECO:0000313" key="2">
    <source>
        <dbReference type="Proteomes" id="UP001162992"/>
    </source>
</evidence>
<accession>A0ACC2BL74</accession>
<proteinExistence type="predicted"/>
<name>A0ACC2BL74_DIPCM</name>
<dbReference type="Proteomes" id="UP001162992">
    <property type="component" value="Chromosome 14"/>
</dbReference>
<reference evidence="2" key="1">
    <citation type="journal article" date="2024" name="Proc. Natl. Acad. Sci. U.S.A.">
        <title>Extraordinary preservation of gene collinearity over three hundred million years revealed in homosporous lycophytes.</title>
        <authorList>
            <person name="Li C."/>
            <person name="Wickell D."/>
            <person name="Kuo L.Y."/>
            <person name="Chen X."/>
            <person name="Nie B."/>
            <person name="Liao X."/>
            <person name="Peng D."/>
            <person name="Ji J."/>
            <person name="Jenkins J."/>
            <person name="Williams M."/>
            <person name="Shu S."/>
            <person name="Plott C."/>
            <person name="Barry K."/>
            <person name="Rajasekar S."/>
            <person name="Grimwood J."/>
            <person name="Han X."/>
            <person name="Sun S."/>
            <person name="Hou Z."/>
            <person name="He W."/>
            <person name="Dai G."/>
            <person name="Sun C."/>
            <person name="Schmutz J."/>
            <person name="Leebens-Mack J.H."/>
            <person name="Li F.W."/>
            <person name="Wang L."/>
        </authorList>
    </citation>
    <scope>NUCLEOTIDE SEQUENCE [LARGE SCALE GENOMIC DNA]</scope>
    <source>
        <strain evidence="2">cv. PW_Plant_1</strain>
    </source>
</reference>
<gene>
    <name evidence="1" type="ORF">O6H91_14G003800</name>
</gene>
<protein>
    <submittedName>
        <fullName evidence="1">Uncharacterized protein</fullName>
    </submittedName>
</protein>